<dbReference type="RefSeq" id="WP_377087083.1">
    <property type="nucleotide sequence ID" value="NZ_JBHSJL010000014.1"/>
</dbReference>
<keyword evidence="4" id="KW-1185">Reference proteome</keyword>
<dbReference type="Proteomes" id="UP001597389">
    <property type="component" value="Unassembled WGS sequence"/>
</dbReference>
<dbReference type="Pfam" id="PF19078">
    <property type="entry name" value="Big_12"/>
    <property type="match status" value="2"/>
</dbReference>
<dbReference type="SUPFAM" id="SSF75005">
    <property type="entry name" value="Arabinanase/levansucrase/invertase"/>
    <property type="match status" value="1"/>
</dbReference>
<sequence length="1063" mass="113611">MRARLREVVLLLGASVVGKAAPIEWGAAEAVVSKSQLLEGVVVLAIDGGNGVVVQNGGSSGSSSYTFTGMQYTGMALAESVTSNVFSGALNGGTSGDAQFDSLLNSFTHTTSGNTEVTQTLSGLTVGASYQLQIFFNDQRGSSSGRVMSYGDAEQVSNTVGLTAGTGELGHMAVGTFVADATTQVLRHATNGFGNVHVNALLLVELSSQPAVMLTSASSEVQGRFQVALEFSEDVTGLSESDFVVSNGGIEAGSLSGSGRQWSVDVEPTASGLVGVSLPEGVVVDTDGDNKGNAASDVLEVVYVAPGSDRPSAVLRTQNNQVNGVFTVVLEMSEAVCGLGVDDFEVGNGMVSSLQGSGSSYQMSIVPEDVGTVTVLVIENGVVDVDGDGLGNRASNLLEVENVAALEAAIYGGRRAESPEFRVYVSFSEAVDALGVGDVVVTNAEVLRVVTNAKADFAKRYYQIDLRAKKPGEVSIQIPAGAVGAQANGESRNKASNNFKVQCVADFAEKWLVDDQASWEAATGVGSHMTFVDGFVEPNADVASFSSTVRAYANKKKARHVTFRQSPVWDNWVASGNIGGGGSDAAILLPVADDDYYYLARGSSGGYHAWHSTDMVNWTHHGAVTKGPEHRWVTTAEYMDGKFYIYVDYPNDHTPGLYVDENLKDGQLGVFYEKAFDDPTHGSDCSVFRDDADGLFHLIHEDWTPINARSHSWDSPLAGHVSSPDGGQFTPFKPAMHQPAVDVRTTNTGEIGSYASASSHEETGEWIGPFEYEIHSPGQDAYGDWTTIKVGSQYYLFGDFDEHGSGIKVGRLTAGSIYEEFKYVGKLGSGHPDPTVGFAEGQFYLITQRSTDYISPGPWVEGVEARAGVDIDGDGVVDQWTAWQDVAEEYDHKAGYARVVECQPARVDMSGLAEGYGFQFEFRVDDTVVSGVKPIMDAVEMEFEPTEFQKWSNENDTPKDPLGDHNQNNVLNLIEFVTGRSERVDLVPNSDGRIAITVKGASLRDGYTLGLEYSEDLIAWYRVTGESALVRELGSSVQANEDVVHAFEVAQGAGQLFWRVRID</sequence>
<protein>
    <submittedName>
        <fullName evidence="3">Ig-like domain-containing protein</fullName>
    </submittedName>
</protein>
<feature type="signal peptide" evidence="1">
    <location>
        <begin position="1"/>
        <end position="20"/>
    </location>
</feature>
<comment type="caution">
    <text evidence="3">The sequence shown here is derived from an EMBL/GenBank/DDBJ whole genome shotgun (WGS) entry which is preliminary data.</text>
</comment>
<organism evidence="3 4">
    <name type="scientific">Rubritalea tangerina</name>
    <dbReference type="NCBI Taxonomy" id="430798"/>
    <lineage>
        <taxon>Bacteria</taxon>
        <taxon>Pseudomonadati</taxon>
        <taxon>Verrucomicrobiota</taxon>
        <taxon>Verrucomicrobiia</taxon>
        <taxon>Verrucomicrobiales</taxon>
        <taxon>Rubritaleaceae</taxon>
        <taxon>Rubritalea</taxon>
    </lineage>
</organism>
<feature type="domain" description="Bacterial Ig-like" evidence="2">
    <location>
        <begin position="311"/>
        <end position="394"/>
    </location>
</feature>
<feature type="domain" description="Bacterial Ig-like" evidence="2">
    <location>
        <begin position="210"/>
        <end position="299"/>
    </location>
</feature>
<reference evidence="4" key="1">
    <citation type="journal article" date="2019" name="Int. J. Syst. Evol. Microbiol.">
        <title>The Global Catalogue of Microorganisms (GCM) 10K type strain sequencing project: providing services to taxonomists for standard genome sequencing and annotation.</title>
        <authorList>
            <consortium name="The Broad Institute Genomics Platform"/>
            <consortium name="The Broad Institute Genome Sequencing Center for Infectious Disease"/>
            <person name="Wu L."/>
            <person name="Ma J."/>
        </authorList>
    </citation>
    <scope>NUCLEOTIDE SEQUENCE [LARGE SCALE GENOMIC DNA]</scope>
    <source>
        <strain evidence="4">CCUG 57942</strain>
    </source>
</reference>
<dbReference type="InterPro" id="IPR023296">
    <property type="entry name" value="Glyco_hydro_beta-prop_sf"/>
</dbReference>
<dbReference type="PANTHER" id="PTHR34677">
    <property type="match status" value="1"/>
</dbReference>
<name>A0ABW4ZF54_9BACT</name>
<proteinExistence type="predicted"/>
<evidence type="ECO:0000313" key="4">
    <source>
        <dbReference type="Proteomes" id="UP001597389"/>
    </source>
</evidence>
<dbReference type="Gene3D" id="2.115.10.20">
    <property type="entry name" value="Glycosyl hydrolase domain, family 43"/>
    <property type="match status" value="1"/>
</dbReference>
<evidence type="ECO:0000259" key="2">
    <source>
        <dbReference type="Pfam" id="PF19078"/>
    </source>
</evidence>
<dbReference type="InterPro" id="IPR044048">
    <property type="entry name" value="Big_12"/>
</dbReference>
<dbReference type="EMBL" id="JBHUJB010000073">
    <property type="protein sequence ID" value="MFD2160141.1"/>
    <property type="molecule type" value="Genomic_DNA"/>
</dbReference>
<evidence type="ECO:0000313" key="3">
    <source>
        <dbReference type="EMBL" id="MFD2160141.1"/>
    </source>
</evidence>
<keyword evidence="1" id="KW-0732">Signal</keyword>
<dbReference type="PANTHER" id="PTHR34677:SF3">
    <property type="entry name" value="BACTERIAL IG-LIKE DOMAIN-CONTAINING PROTEIN"/>
    <property type="match status" value="1"/>
</dbReference>
<evidence type="ECO:0000256" key="1">
    <source>
        <dbReference type="SAM" id="SignalP"/>
    </source>
</evidence>
<gene>
    <name evidence="3" type="ORF">ACFSW8_14645</name>
</gene>
<accession>A0ABW4ZF54</accession>
<feature type="chain" id="PRO_5047383985" evidence="1">
    <location>
        <begin position="21"/>
        <end position="1063"/>
    </location>
</feature>